<dbReference type="InterPro" id="IPR020472">
    <property type="entry name" value="WD40_PAC1"/>
</dbReference>
<dbReference type="PROSITE" id="PS50294">
    <property type="entry name" value="WD_REPEATS_REGION"/>
    <property type="match status" value="2"/>
</dbReference>
<name>A0A9P0B5M6_BRAAE</name>
<gene>
    <name evidence="10" type="ORF">MELIAE_LOCUS7913</name>
</gene>
<feature type="region of interest" description="Disordered" evidence="8">
    <location>
        <begin position="1"/>
        <end position="20"/>
    </location>
</feature>
<dbReference type="CDD" id="cd00200">
    <property type="entry name" value="WD40"/>
    <property type="match status" value="1"/>
</dbReference>
<evidence type="ECO:0000256" key="3">
    <source>
        <dbReference type="ARBA" id="ARBA00022664"/>
    </source>
</evidence>
<comment type="subcellular location">
    <subcellularLocation>
        <location evidence="1">Nucleus</location>
    </subcellularLocation>
</comment>
<dbReference type="FunFam" id="2.130.10.10:FF:000089">
    <property type="entry name" value="Cleavage stimulation factor subunit 1"/>
    <property type="match status" value="1"/>
</dbReference>
<dbReference type="Gene3D" id="1.20.960.50">
    <property type="entry name" value="Cleavage stimulation factor subunit 1, dimerisation domain"/>
    <property type="match status" value="1"/>
</dbReference>
<sequence>MSEENPQKPEEMEEDPDPSDLIRCRDFLYRLVISQLYYDGHQTMGTNLSTAIQADPPCAPSDRLFNLVLKGLEHEHEIYEKPNANGVKPVRIGACLDLEFESESDTPAPEPALYETAYVTSHKGNCRAGCFSADGQLVATGSVDASIKVLDVDRMVAKSSNDDMDPSRLEQQGHPVIRTLYDHMEEVTCLEFHPKAPFLCSGSKDNTIKLFDISKANAKKAFKTVTEVEPIQSMSFHPSGEHLIVATEHPVVRMYDVNTLQCFVCSFPKHQHTKTVTCLNWSPNAKLFATGSKDGSVKLWDGVSNRCVNHFTKAHDGLEVCSVLFSKNGKYLLTAGKNSICKLWELSTSRCLIAYTGAGTTGKQEYEAQAVFNHTEDYVLFPDEATTSLCTWNSRNASRKKLMSLGHNGAVRWIVHSPTQAAFLTCSDDFRARFWYRRSPTL</sequence>
<dbReference type="InterPro" id="IPR019775">
    <property type="entry name" value="WD40_repeat_CS"/>
</dbReference>
<dbReference type="PROSITE" id="PS50082">
    <property type="entry name" value="WD_REPEATS_2"/>
    <property type="match status" value="3"/>
</dbReference>
<accession>A0A9P0B5M6</accession>
<evidence type="ECO:0000259" key="9">
    <source>
        <dbReference type="Pfam" id="PF16699"/>
    </source>
</evidence>
<dbReference type="OrthoDB" id="14421at2759"/>
<feature type="compositionally biased region" description="Basic and acidic residues" evidence="8">
    <location>
        <begin position="1"/>
        <end position="10"/>
    </location>
</feature>
<dbReference type="Gene3D" id="2.130.10.10">
    <property type="entry name" value="YVTN repeat-like/Quinoprotein amine dehydrogenase"/>
    <property type="match status" value="2"/>
</dbReference>
<dbReference type="AlphaFoldDB" id="A0A9P0B5M6"/>
<dbReference type="PANTHER" id="PTHR44133:SF2">
    <property type="entry name" value="CLEAVAGE STIMULATION FACTOR SUBUNIT 1"/>
    <property type="match status" value="1"/>
</dbReference>
<evidence type="ECO:0000256" key="7">
    <source>
        <dbReference type="PROSITE-ProRule" id="PRU00221"/>
    </source>
</evidence>
<dbReference type="InterPro" id="IPR036322">
    <property type="entry name" value="WD40_repeat_dom_sf"/>
</dbReference>
<feature type="repeat" description="WD" evidence="7">
    <location>
        <begin position="320"/>
        <end position="354"/>
    </location>
</feature>
<organism evidence="10 11">
    <name type="scientific">Brassicogethes aeneus</name>
    <name type="common">Rape pollen beetle</name>
    <name type="synonym">Meligethes aeneus</name>
    <dbReference type="NCBI Taxonomy" id="1431903"/>
    <lineage>
        <taxon>Eukaryota</taxon>
        <taxon>Metazoa</taxon>
        <taxon>Ecdysozoa</taxon>
        <taxon>Arthropoda</taxon>
        <taxon>Hexapoda</taxon>
        <taxon>Insecta</taxon>
        <taxon>Pterygota</taxon>
        <taxon>Neoptera</taxon>
        <taxon>Endopterygota</taxon>
        <taxon>Coleoptera</taxon>
        <taxon>Polyphaga</taxon>
        <taxon>Cucujiformia</taxon>
        <taxon>Nitidulidae</taxon>
        <taxon>Meligethinae</taxon>
        <taxon>Brassicogethes</taxon>
    </lineage>
</organism>
<dbReference type="PROSITE" id="PS00678">
    <property type="entry name" value="WD_REPEATS_1"/>
    <property type="match status" value="1"/>
</dbReference>
<dbReference type="InterPro" id="IPR032028">
    <property type="entry name" value="CSTF1_dimer"/>
</dbReference>
<dbReference type="Proteomes" id="UP001154078">
    <property type="component" value="Chromosome 5"/>
</dbReference>
<evidence type="ECO:0000256" key="4">
    <source>
        <dbReference type="ARBA" id="ARBA00022737"/>
    </source>
</evidence>
<dbReference type="GO" id="GO:0005848">
    <property type="term" value="C:mRNA cleavage stimulating factor complex"/>
    <property type="evidence" value="ECO:0007669"/>
    <property type="project" value="InterPro"/>
</dbReference>
<keyword evidence="2 7" id="KW-0853">WD repeat</keyword>
<dbReference type="Pfam" id="PF00400">
    <property type="entry name" value="WD40"/>
    <property type="match status" value="5"/>
</dbReference>
<evidence type="ECO:0000256" key="2">
    <source>
        <dbReference type="ARBA" id="ARBA00022574"/>
    </source>
</evidence>
<dbReference type="InterPro" id="IPR015943">
    <property type="entry name" value="WD40/YVTN_repeat-like_dom_sf"/>
</dbReference>
<dbReference type="InterPro" id="IPR044633">
    <property type="entry name" value="CstF1-like"/>
</dbReference>
<dbReference type="GO" id="GO:0003723">
    <property type="term" value="F:RNA binding"/>
    <property type="evidence" value="ECO:0007669"/>
    <property type="project" value="TreeGrafter"/>
</dbReference>
<dbReference type="EMBL" id="OV121136">
    <property type="protein sequence ID" value="CAH0557127.1"/>
    <property type="molecule type" value="Genomic_DNA"/>
</dbReference>
<keyword evidence="4" id="KW-0677">Repeat</keyword>
<keyword evidence="11" id="KW-1185">Reference proteome</keyword>
<feature type="repeat" description="WD" evidence="7">
    <location>
        <begin position="269"/>
        <end position="301"/>
    </location>
</feature>
<dbReference type="SUPFAM" id="SSF50978">
    <property type="entry name" value="WD40 repeat-like"/>
    <property type="match status" value="1"/>
</dbReference>
<dbReference type="SMART" id="SM00320">
    <property type="entry name" value="WD40"/>
    <property type="match status" value="6"/>
</dbReference>
<evidence type="ECO:0000256" key="5">
    <source>
        <dbReference type="ARBA" id="ARBA00023242"/>
    </source>
</evidence>
<evidence type="ECO:0000256" key="6">
    <source>
        <dbReference type="ARBA" id="ARBA00029851"/>
    </source>
</evidence>
<protein>
    <recommendedName>
        <fullName evidence="6">Cleavage stimulation factor 50 kDa subunit</fullName>
    </recommendedName>
</protein>
<feature type="domain" description="Cleavage stimulation factor subunit 1 dimerisation" evidence="9">
    <location>
        <begin position="21"/>
        <end position="75"/>
    </location>
</feature>
<evidence type="ECO:0000256" key="1">
    <source>
        <dbReference type="ARBA" id="ARBA00004123"/>
    </source>
</evidence>
<dbReference type="InterPro" id="IPR001680">
    <property type="entry name" value="WD40_rpt"/>
</dbReference>
<feature type="repeat" description="WD" evidence="7">
    <location>
        <begin position="180"/>
        <end position="221"/>
    </location>
</feature>
<dbReference type="Pfam" id="PF16699">
    <property type="entry name" value="CSTF1_dimer"/>
    <property type="match status" value="1"/>
</dbReference>
<evidence type="ECO:0000313" key="10">
    <source>
        <dbReference type="EMBL" id="CAH0557127.1"/>
    </source>
</evidence>
<proteinExistence type="predicted"/>
<evidence type="ECO:0000313" key="11">
    <source>
        <dbReference type="Proteomes" id="UP001154078"/>
    </source>
</evidence>
<keyword evidence="5" id="KW-0539">Nucleus</keyword>
<dbReference type="InterPro" id="IPR038184">
    <property type="entry name" value="CSTF1_dimer_sf"/>
</dbReference>
<dbReference type="GO" id="GO:0031124">
    <property type="term" value="P:mRNA 3'-end processing"/>
    <property type="evidence" value="ECO:0007669"/>
    <property type="project" value="InterPro"/>
</dbReference>
<reference evidence="10" key="1">
    <citation type="submission" date="2021-12" db="EMBL/GenBank/DDBJ databases">
        <authorList>
            <person name="King R."/>
        </authorList>
    </citation>
    <scope>NUCLEOTIDE SEQUENCE</scope>
</reference>
<dbReference type="FunFam" id="1.20.960.50:FF:000001">
    <property type="entry name" value="Cleavage stimulation factor subunit 1"/>
    <property type="match status" value="1"/>
</dbReference>
<dbReference type="PRINTS" id="PR00320">
    <property type="entry name" value="GPROTEINBRPT"/>
</dbReference>
<dbReference type="PANTHER" id="PTHR44133">
    <property type="entry name" value="CLEAVAGE STIMULATION FACTOR SUBUNIT 1"/>
    <property type="match status" value="1"/>
</dbReference>
<evidence type="ECO:0000256" key="8">
    <source>
        <dbReference type="SAM" id="MobiDB-lite"/>
    </source>
</evidence>
<keyword evidence="3" id="KW-0507">mRNA processing</keyword>